<dbReference type="Proteomes" id="UP000887574">
    <property type="component" value="Unplaced"/>
</dbReference>
<proteinExistence type="predicted"/>
<dbReference type="AlphaFoldDB" id="A0A915D0T4"/>
<keyword evidence="1" id="KW-1185">Reference proteome</keyword>
<evidence type="ECO:0000313" key="1">
    <source>
        <dbReference type="Proteomes" id="UP000887574"/>
    </source>
</evidence>
<sequence>MPEIDHMVYKRRKRGIETSRDVSVQEVRTALQSSKSQTKEEILPKLDVFIEGVATIYQLLTAYKDVLTNSYDHCAEEGCMSVISNHLKEFAKKTRELDDQIKTKFLKDPELQVKTAEELVAEYNLVINRAETLLKGVSAKEGKEKLEIDSDILWKVFELDLIKLRFKKDQPIYTEHLPQLEKLEALVSQELTKAQEYAFKFPEYVEKDNRWNSILLNSVFQVKRIEEIFKARWHEIRAFMQDKDHTNHSFRNWMYYQGKLPTGLKAHDSGAAVFMIIENARQYMNILNECVSIEATTKTLHIDWDKMARMDLSLLSEQNQSSYWKNVIIDAHRKLHTSAMSMENKMRKLLGIHEQEEAARIARGEMDEDHGVESRGIYKKYNGSLDDSMLHLRNILSVPILEIVV</sequence>
<dbReference type="WBParaSite" id="jg14623">
    <property type="protein sequence ID" value="jg14623"/>
    <property type="gene ID" value="jg14623"/>
</dbReference>
<evidence type="ECO:0000313" key="2">
    <source>
        <dbReference type="WBParaSite" id="jg14623"/>
    </source>
</evidence>
<reference evidence="2" key="1">
    <citation type="submission" date="2022-11" db="UniProtKB">
        <authorList>
            <consortium name="WormBaseParasite"/>
        </authorList>
    </citation>
    <scope>IDENTIFICATION</scope>
</reference>
<protein>
    <submittedName>
        <fullName evidence="2">Uncharacterized protein</fullName>
    </submittedName>
</protein>
<organism evidence="1 2">
    <name type="scientific">Ditylenchus dipsaci</name>
    <dbReference type="NCBI Taxonomy" id="166011"/>
    <lineage>
        <taxon>Eukaryota</taxon>
        <taxon>Metazoa</taxon>
        <taxon>Ecdysozoa</taxon>
        <taxon>Nematoda</taxon>
        <taxon>Chromadorea</taxon>
        <taxon>Rhabditida</taxon>
        <taxon>Tylenchina</taxon>
        <taxon>Tylenchomorpha</taxon>
        <taxon>Sphaerularioidea</taxon>
        <taxon>Anguinidae</taxon>
        <taxon>Anguininae</taxon>
        <taxon>Ditylenchus</taxon>
    </lineage>
</organism>
<accession>A0A915D0T4</accession>
<name>A0A915D0T4_9BILA</name>